<dbReference type="AlphaFoldDB" id="A0A085NFC9"/>
<dbReference type="EMBL" id="KL367507">
    <property type="protein sequence ID" value="KFD68175.1"/>
    <property type="molecule type" value="Genomic_DNA"/>
</dbReference>
<name>A0A085NFC9_9BILA</name>
<organism evidence="1">
    <name type="scientific">Trichuris suis</name>
    <name type="common">pig whipworm</name>
    <dbReference type="NCBI Taxonomy" id="68888"/>
    <lineage>
        <taxon>Eukaryota</taxon>
        <taxon>Metazoa</taxon>
        <taxon>Ecdysozoa</taxon>
        <taxon>Nematoda</taxon>
        <taxon>Enoplea</taxon>
        <taxon>Dorylaimia</taxon>
        <taxon>Trichinellida</taxon>
        <taxon>Trichuridae</taxon>
        <taxon>Trichuris</taxon>
    </lineage>
</organism>
<proteinExistence type="predicted"/>
<evidence type="ECO:0000313" key="1">
    <source>
        <dbReference type="EMBL" id="KFD68175.1"/>
    </source>
</evidence>
<gene>
    <name evidence="1" type="ORF">M514_19657</name>
</gene>
<sequence length="89" mass="9831">MCHRDFLLKIGMPVTLASQLCRLSDNPITNYPPLAFSARISSLAEEVRNGMLTEEGSISPEFFTKQWKTVFSCDSEGLLYGSIIAASNN</sequence>
<protein>
    <submittedName>
        <fullName evidence="1">Uncharacterized protein</fullName>
    </submittedName>
</protein>
<dbReference type="Proteomes" id="UP000030758">
    <property type="component" value="Unassembled WGS sequence"/>
</dbReference>
<reference evidence="1" key="1">
    <citation type="journal article" date="2014" name="Nat. Genet.">
        <title>Genome and transcriptome of the porcine whipworm Trichuris suis.</title>
        <authorList>
            <person name="Jex A.R."/>
            <person name="Nejsum P."/>
            <person name="Schwarz E.M."/>
            <person name="Hu L."/>
            <person name="Young N.D."/>
            <person name="Hall R.S."/>
            <person name="Korhonen P.K."/>
            <person name="Liao S."/>
            <person name="Thamsborg S."/>
            <person name="Xia J."/>
            <person name="Xu P."/>
            <person name="Wang S."/>
            <person name="Scheerlinck J.P."/>
            <person name="Hofmann A."/>
            <person name="Sternberg P.W."/>
            <person name="Wang J."/>
            <person name="Gasser R.B."/>
        </authorList>
    </citation>
    <scope>NUCLEOTIDE SEQUENCE [LARGE SCALE GENOMIC DNA]</scope>
    <source>
        <strain evidence="1">DCEP-RM93F</strain>
    </source>
</reference>
<accession>A0A085NFC9</accession>